<protein>
    <recommendedName>
        <fullName evidence="5">Secreted protein</fullName>
    </recommendedName>
</protein>
<dbReference type="AlphaFoldDB" id="A0A7H8NEN4"/>
<name>A0A7H8NEN4_9ACTN</name>
<accession>A0A7H8NEN4</accession>
<dbReference type="EMBL" id="CP054929">
    <property type="protein sequence ID" value="QKW52933.1"/>
    <property type="molecule type" value="Genomic_DNA"/>
</dbReference>
<gene>
    <name evidence="3" type="ORF">HUT08_29125</name>
</gene>
<dbReference type="Proteomes" id="UP000509303">
    <property type="component" value="Chromosome"/>
</dbReference>
<dbReference type="Gene3D" id="3.40.50.1820">
    <property type="entry name" value="alpha/beta hydrolase"/>
    <property type="match status" value="1"/>
</dbReference>
<evidence type="ECO:0000256" key="2">
    <source>
        <dbReference type="SAM" id="SignalP"/>
    </source>
</evidence>
<evidence type="ECO:0000313" key="3">
    <source>
        <dbReference type="EMBL" id="QKW52933.1"/>
    </source>
</evidence>
<evidence type="ECO:0008006" key="5">
    <source>
        <dbReference type="Google" id="ProtNLM"/>
    </source>
</evidence>
<feature type="chain" id="PRO_5028978159" description="Secreted protein" evidence="2">
    <location>
        <begin position="33"/>
        <end position="944"/>
    </location>
</feature>
<dbReference type="SUPFAM" id="SSF53474">
    <property type="entry name" value="alpha/beta-Hydrolases"/>
    <property type="match status" value="1"/>
</dbReference>
<keyword evidence="4" id="KW-1185">Reference proteome</keyword>
<proteinExistence type="predicted"/>
<evidence type="ECO:0000256" key="1">
    <source>
        <dbReference type="SAM" id="MobiDB-lite"/>
    </source>
</evidence>
<feature type="region of interest" description="Disordered" evidence="1">
    <location>
        <begin position="127"/>
        <end position="164"/>
    </location>
</feature>
<feature type="signal peptide" evidence="2">
    <location>
        <begin position="1"/>
        <end position="32"/>
    </location>
</feature>
<sequence length="944" mass="100468">MRRSTLIRVPRVITATAAVFALAAGLPGLAHAAPRPVPQQQPGTHIPIAPSDVTAERLPAGWRLDGEGADRKLVWRSPEPVPMGDARVEFYAGDRLIGRPTAAKDGKTFRLPLDDARAQLTDELQVRAGGRRLDSAPRHRAPRTARPTAPAEPPAALPVGPVDPGVPGRYRTTSGEYDLPAVRLPDFTEPVEMRATVVGPTNAPGRRPLALFLHGRHYTCFGPSADDQTGDWPCAAGSKPVPSYRGYLQAQKLLASQGYVTVSISANGVNGQDFAADDGGAQARSSLVRQHLARWAGWADKPKGTPRAVRAVAPADLSRVLLVGHSRGGEGVNRAALDSLSRPPAAQDGYRGPVRWRIRGNVLIGPTIFGQNPVPDVPSATILPGCDGDVSDLQGQVYADGTRGVSRGTALHSALYVVGANHNFFNTEWTPGQAQAPAEDDFYEDPEAPDRVCAPSAKTRLSATDQQRAGATYIAAAARLFVAGDDRVRPLLDGSQRRAPSAGPARVLSHAVGGRRTPLVVPHTSLKVSGAQMCVQVDSDENTAGTPCLPPETSQWSPHFSLLYAPGEPERHAVALRWSKAGTPARIGLPRPVSIAGSQALALRVMVPPNTSGTSLDVTLTDAAGHRATLGRVRVDGLPGTDRTSSLWGREVRVPLSAATRAGLDLKRVASLELTPRGGSGRAWLVDAWGWSPGTPAVRPAALPRIDIGRTEVKEGDTGVRTHRVPIRVAGHGTGQVRLFTTDQTTGKHTYRTVTVRPGSQTIDVPFSVRGNTRYGADFDYSVTARALRGTAVGSDHGGVLVRDDDPLPKVTVTPVKDQVTEGQALSWRVTLSEVADTDVWSVLRLQAPASGTELSSVDVEKKWFEEVFYEDQTPVRPLSQATQPPVIPVPVEAGKLSAVVTVPTVKDAIAEPDELLQARLVTYDEHGTEYEGPLVTGTVRDAS</sequence>
<reference evidence="3 4" key="1">
    <citation type="submission" date="2020-06" db="EMBL/GenBank/DDBJ databases">
        <title>Genome mining for natural products.</title>
        <authorList>
            <person name="Zhang B."/>
            <person name="Shi J."/>
            <person name="Ge H."/>
        </authorList>
    </citation>
    <scope>NUCLEOTIDE SEQUENCE [LARGE SCALE GENOMIC DNA]</scope>
    <source>
        <strain evidence="3 4">NA00687</strain>
    </source>
</reference>
<organism evidence="3 4">
    <name type="scientific">Streptomyces buecherae</name>
    <dbReference type="NCBI Taxonomy" id="2763006"/>
    <lineage>
        <taxon>Bacteria</taxon>
        <taxon>Bacillati</taxon>
        <taxon>Actinomycetota</taxon>
        <taxon>Actinomycetes</taxon>
        <taxon>Kitasatosporales</taxon>
        <taxon>Streptomycetaceae</taxon>
        <taxon>Streptomyces</taxon>
    </lineage>
</organism>
<evidence type="ECO:0000313" key="4">
    <source>
        <dbReference type="Proteomes" id="UP000509303"/>
    </source>
</evidence>
<dbReference type="InterPro" id="IPR029058">
    <property type="entry name" value="AB_hydrolase_fold"/>
</dbReference>
<keyword evidence="2" id="KW-0732">Signal</keyword>